<evidence type="ECO:0000256" key="1">
    <source>
        <dbReference type="ARBA" id="ARBA00022737"/>
    </source>
</evidence>
<reference evidence="3" key="1">
    <citation type="submission" date="2021-03" db="EMBL/GenBank/DDBJ databases">
        <authorList>
            <person name="Tran Van P."/>
        </authorList>
    </citation>
    <scope>NUCLEOTIDE SEQUENCE</scope>
</reference>
<accession>A0ABN7P353</accession>
<proteinExistence type="predicted"/>
<evidence type="ECO:0000313" key="4">
    <source>
        <dbReference type="Proteomes" id="UP001153148"/>
    </source>
</evidence>
<dbReference type="PANTHER" id="PTHR46708">
    <property type="entry name" value="TENASCIN"/>
    <property type="match status" value="1"/>
</dbReference>
<dbReference type="Gene3D" id="2.60.40.10">
    <property type="entry name" value="Immunoglobulins"/>
    <property type="match status" value="2"/>
</dbReference>
<comment type="caution">
    <text evidence="3">The sequence shown here is derived from an EMBL/GenBank/DDBJ whole genome shotgun (WGS) entry which is preliminary data.</text>
</comment>
<name>A0ABN7P353_TIMPD</name>
<gene>
    <name evidence="3" type="ORF">TPAB3V08_LOCUS9276</name>
</gene>
<dbReference type="SUPFAM" id="SSF49265">
    <property type="entry name" value="Fibronectin type III"/>
    <property type="match status" value="2"/>
</dbReference>
<keyword evidence="1" id="KW-0677">Repeat</keyword>
<feature type="non-terminal residue" evidence="3">
    <location>
        <position position="1"/>
    </location>
</feature>
<dbReference type="InterPro" id="IPR013783">
    <property type="entry name" value="Ig-like_fold"/>
</dbReference>
<evidence type="ECO:0000313" key="3">
    <source>
        <dbReference type="EMBL" id="CAG2062325.1"/>
    </source>
</evidence>
<dbReference type="Pfam" id="PF00041">
    <property type="entry name" value="fn3"/>
    <property type="match status" value="1"/>
</dbReference>
<dbReference type="Proteomes" id="UP001153148">
    <property type="component" value="Unassembled WGS sequence"/>
</dbReference>
<dbReference type="InterPro" id="IPR050991">
    <property type="entry name" value="ECM_Regulatory_Proteins"/>
</dbReference>
<evidence type="ECO:0000259" key="2">
    <source>
        <dbReference type="PROSITE" id="PS50853"/>
    </source>
</evidence>
<sequence length="254" mass="27750">VRARNGAAESNDSRPQTLLFDESSVIGSIQGLVITSKNDRSVVLSWKPLNKVEGYRVYPRANPPLPRLDSFIVTENNVTVSNLSPGMTYVVEICGFSKSFTGPKSSISFTTDGLPLPEISGLNGTVLKQHGTTVTLNWDAPKYSIKQHWDYGIYYALNVQELFDKPKLRTHNVNVTVSGLEACESYVFAVGLVGPLGSGPLSSHPYSILTEFNPDAPPKNLHATTDPTNETRVLVTWQSSCPEMDTAVNYSVSL</sequence>
<dbReference type="PANTHER" id="PTHR46708:SF10">
    <property type="entry name" value="RECEPTOR-TYPE TYROSINE-PROTEIN PHOSPHATASE ETA-LIKE"/>
    <property type="match status" value="1"/>
</dbReference>
<dbReference type="SMART" id="SM00060">
    <property type="entry name" value="FN3"/>
    <property type="match status" value="2"/>
</dbReference>
<organism evidence="3 4">
    <name type="scientific">Timema podura</name>
    <name type="common">Walking stick</name>
    <dbReference type="NCBI Taxonomy" id="61482"/>
    <lineage>
        <taxon>Eukaryota</taxon>
        <taxon>Metazoa</taxon>
        <taxon>Ecdysozoa</taxon>
        <taxon>Arthropoda</taxon>
        <taxon>Hexapoda</taxon>
        <taxon>Insecta</taxon>
        <taxon>Pterygota</taxon>
        <taxon>Neoptera</taxon>
        <taxon>Polyneoptera</taxon>
        <taxon>Phasmatodea</taxon>
        <taxon>Timematodea</taxon>
        <taxon>Timematoidea</taxon>
        <taxon>Timematidae</taxon>
        <taxon>Timema</taxon>
    </lineage>
</organism>
<dbReference type="InterPro" id="IPR057841">
    <property type="entry name" value="FN3_SORL1"/>
</dbReference>
<dbReference type="PROSITE" id="PS50853">
    <property type="entry name" value="FN3"/>
    <property type="match status" value="1"/>
</dbReference>
<feature type="non-terminal residue" evidence="3">
    <location>
        <position position="254"/>
    </location>
</feature>
<dbReference type="CDD" id="cd00063">
    <property type="entry name" value="FN3"/>
    <property type="match status" value="1"/>
</dbReference>
<protein>
    <recommendedName>
        <fullName evidence="2">Fibronectin type-III domain-containing protein</fullName>
    </recommendedName>
</protein>
<dbReference type="InterPro" id="IPR036116">
    <property type="entry name" value="FN3_sf"/>
</dbReference>
<feature type="domain" description="Fibronectin type-III" evidence="2">
    <location>
        <begin position="28"/>
        <end position="117"/>
    </location>
</feature>
<dbReference type="InterPro" id="IPR003961">
    <property type="entry name" value="FN3_dom"/>
</dbReference>
<keyword evidence="4" id="KW-1185">Reference proteome</keyword>
<dbReference type="Pfam" id="PF25814">
    <property type="entry name" value="fn3_SORL1"/>
    <property type="match status" value="1"/>
</dbReference>
<dbReference type="EMBL" id="CAJPIN010019683">
    <property type="protein sequence ID" value="CAG2062325.1"/>
    <property type="molecule type" value="Genomic_DNA"/>
</dbReference>